<dbReference type="InterPro" id="IPR045266">
    <property type="entry name" value="DOH_DOMON"/>
</dbReference>
<dbReference type="Pfam" id="PF03351">
    <property type="entry name" value="DOMON"/>
    <property type="match status" value="1"/>
</dbReference>
<name>A0A7R8WHS2_9CRUS</name>
<proteinExistence type="predicted"/>
<dbReference type="InterPro" id="IPR052126">
    <property type="entry name" value="Spindle_Org/Thrombomodulin"/>
</dbReference>
<accession>A0A7R8WHS2</accession>
<dbReference type="SMART" id="SM00664">
    <property type="entry name" value="DoH"/>
    <property type="match status" value="1"/>
</dbReference>
<protein>
    <submittedName>
        <fullName evidence="2">Uncharacterized protein</fullName>
    </submittedName>
</protein>
<dbReference type="InterPro" id="IPR005018">
    <property type="entry name" value="DOMON_domain"/>
</dbReference>
<dbReference type="PANTHER" id="PTHR24036:SF16">
    <property type="entry name" value="KNICKKOPF"/>
    <property type="match status" value="1"/>
</dbReference>
<dbReference type="EMBL" id="OB664008">
    <property type="protein sequence ID" value="CAD7231906.1"/>
    <property type="molecule type" value="Genomic_DNA"/>
</dbReference>
<dbReference type="OrthoDB" id="2448405at2759"/>
<dbReference type="CDD" id="cd09631">
    <property type="entry name" value="DOMON_DOH"/>
    <property type="match status" value="1"/>
</dbReference>
<reference evidence="2" key="1">
    <citation type="submission" date="2020-11" db="EMBL/GenBank/DDBJ databases">
        <authorList>
            <person name="Tran Van P."/>
        </authorList>
    </citation>
    <scope>NUCLEOTIDE SEQUENCE</scope>
</reference>
<feature type="non-terminal residue" evidence="2">
    <location>
        <position position="328"/>
    </location>
</feature>
<dbReference type="PROSITE" id="PS50836">
    <property type="entry name" value="DOMON"/>
    <property type="match status" value="1"/>
</dbReference>
<organism evidence="2">
    <name type="scientific">Cyprideis torosa</name>
    <dbReference type="NCBI Taxonomy" id="163714"/>
    <lineage>
        <taxon>Eukaryota</taxon>
        <taxon>Metazoa</taxon>
        <taxon>Ecdysozoa</taxon>
        <taxon>Arthropoda</taxon>
        <taxon>Crustacea</taxon>
        <taxon>Oligostraca</taxon>
        <taxon>Ostracoda</taxon>
        <taxon>Podocopa</taxon>
        <taxon>Podocopida</taxon>
        <taxon>Cytherocopina</taxon>
        <taxon>Cytheroidea</taxon>
        <taxon>Cytherideidae</taxon>
        <taxon>Cyprideis</taxon>
    </lineage>
</organism>
<keyword evidence="1" id="KW-0677">Repeat</keyword>
<evidence type="ECO:0000256" key="1">
    <source>
        <dbReference type="ARBA" id="ARBA00022737"/>
    </source>
</evidence>
<dbReference type="AlphaFoldDB" id="A0A7R8WHS2"/>
<dbReference type="PANTHER" id="PTHR24036">
    <property type="entry name" value="SKELETOR-RELATED"/>
    <property type="match status" value="1"/>
</dbReference>
<sequence>MPGKLTVFDIDWFSIYDTEKTDLSGDMGSVVIPDELNVPPSLVEVATLSSSLPNCEQLHRDLQVHWEVFGPIITIQLIGQVEEDEYMAFGLSGSPNVSQMEGGDAVVAYMEGVQAVVQDYNLTAKHACVEFLGFPRGVCPDSSVGGYSDFQIHAAERKNGLNSITFRRPLISADPGDKPFPTTEDGVVIWAIGKLDPKKRPSFHFLYPQQTIRINFARDPVKNCQDFTRTRTRKIIPWDMTLLGGPQEETFNVTLGPPGLQRGYQSWTGRSPAPSVFYVNGFLAPQLYLQRGRVYTFKISSYSVYAHITNSRERVWINLTQPSLRPVD</sequence>
<evidence type="ECO:0000313" key="2">
    <source>
        <dbReference type="EMBL" id="CAD7231906.1"/>
    </source>
</evidence>
<gene>
    <name evidence="2" type="ORF">CTOB1V02_LOCUS9749</name>
</gene>